<evidence type="ECO:0000313" key="1">
    <source>
        <dbReference type="EMBL" id="VDD54488.1"/>
    </source>
</evidence>
<organism evidence="1">
    <name type="scientific">Brassica oleracea</name>
    <name type="common">Wild cabbage</name>
    <dbReference type="NCBI Taxonomy" id="3712"/>
    <lineage>
        <taxon>Eukaryota</taxon>
        <taxon>Viridiplantae</taxon>
        <taxon>Streptophyta</taxon>
        <taxon>Embryophyta</taxon>
        <taxon>Tracheophyta</taxon>
        <taxon>Spermatophyta</taxon>
        <taxon>Magnoliopsida</taxon>
        <taxon>eudicotyledons</taxon>
        <taxon>Gunneridae</taxon>
        <taxon>Pentapetalae</taxon>
        <taxon>rosids</taxon>
        <taxon>malvids</taxon>
        <taxon>Brassicales</taxon>
        <taxon>Brassicaceae</taxon>
        <taxon>Brassiceae</taxon>
        <taxon>Brassica</taxon>
    </lineage>
</organism>
<proteinExistence type="predicted"/>
<protein>
    <submittedName>
        <fullName evidence="1">Uncharacterized protein</fullName>
    </submittedName>
</protein>
<gene>
    <name evidence="1" type="ORF">BOLC8T47717H</name>
</gene>
<name>A0A3P6FNK3_BRAOL</name>
<dbReference type="EMBL" id="LR031879">
    <property type="protein sequence ID" value="VDD54488.1"/>
    <property type="molecule type" value="Genomic_DNA"/>
</dbReference>
<sequence>MGWHISRSQPKVCMIMLFTFMEIRQSENHYWIGWRENKARSDACWQSIKTSIHGVRVKRFEICITTYKATSPTINCHRNNIAIRCETCYYFKQMKTIVFH</sequence>
<reference evidence="1" key="1">
    <citation type="submission" date="2018-11" db="EMBL/GenBank/DDBJ databases">
        <authorList>
            <consortium name="Genoscope - CEA"/>
            <person name="William W."/>
        </authorList>
    </citation>
    <scope>NUCLEOTIDE SEQUENCE</scope>
</reference>
<dbReference type="AlphaFoldDB" id="A0A3P6FNK3"/>
<accession>A0A3P6FNK3</accession>